<dbReference type="RefSeq" id="WP_099615016.1">
    <property type="nucleotide sequence ID" value="NZ_KZ319372.1"/>
</dbReference>
<dbReference type="Pfam" id="PF01614">
    <property type="entry name" value="IclR_C"/>
    <property type="match status" value="1"/>
</dbReference>
<dbReference type="AlphaFoldDB" id="A0A2G1UJ35"/>
<dbReference type="GO" id="GO:0003677">
    <property type="term" value="F:DNA binding"/>
    <property type="evidence" value="ECO:0007669"/>
    <property type="project" value="UniProtKB-KW"/>
</dbReference>
<dbReference type="InterPro" id="IPR029016">
    <property type="entry name" value="GAF-like_dom_sf"/>
</dbReference>
<keyword evidence="2" id="KW-0238">DNA-binding</keyword>
<dbReference type="EMBL" id="NTFH01000009">
    <property type="protein sequence ID" value="PHQ14511.1"/>
    <property type="molecule type" value="Genomic_DNA"/>
</dbReference>
<dbReference type="Gene3D" id="1.10.10.10">
    <property type="entry name" value="Winged helix-like DNA-binding domain superfamily/Winged helix DNA-binding domain"/>
    <property type="match status" value="1"/>
</dbReference>
<name>A0A2G1UJ35_9GAMM</name>
<protein>
    <submittedName>
        <fullName evidence="6">IclR family transcriptional regulator</fullName>
    </submittedName>
</protein>
<reference evidence="6 7" key="1">
    <citation type="submission" date="2017-09" db="EMBL/GenBank/DDBJ databases">
        <title>The draft genome sequences of Marinobacter sp. PWS21.</title>
        <authorList>
            <person name="Cao J."/>
        </authorList>
    </citation>
    <scope>NUCLEOTIDE SEQUENCE [LARGE SCALE GENOMIC DNA]</scope>
    <source>
        <strain evidence="6 7">PWS21</strain>
    </source>
</reference>
<dbReference type="PANTHER" id="PTHR30136:SF34">
    <property type="entry name" value="TRANSCRIPTIONAL REGULATOR"/>
    <property type="match status" value="1"/>
</dbReference>
<dbReference type="GO" id="GO:0003700">
    <property type="term" value="F:DNA-binding transcription factor activity"/>
    <property type="evidence" value="ECO:0007669"/>
    <property type="project" value="TreeGrafter"/>
</dbReference>
<gene>
    <name evidence="6" type="ORF">CLH61_12130</name>
</gene>
<dbReference type="SMART" id="SM00346">
    <property type="entry name" value="HTH_ICLR"/>
    <property type="match status" value="1"/>
</dbReference>
<dbReference type="Gene3D" id="3.30.450.40">
    <property type="match status" value="1"/>
</dbReference>
<keyword evidence="3" id="KW-0804">Transcription</keyword>
<accession>A0A2G1UJ35</accession>
<dbReference type="InterPro" id="IPR036388">
    <property type="entry name" value="WH-like_DNA-bd_sf"/>
</dbReference>
<dbReference type="SUPFAM" id="SSF46785">
    <property type="entry name" value="Winged helix' DNA-binding domain"/>
    <property type="match status" value="1"/>
</dbReference>
<evidence type="ECO:0000256" key="1">
    <source>
        <dbReference type="ARBA" id="ARBA00023015"/>
    </source>
</evidence>
<proteinExistence type="predicted"/>
<evidence type="ECO:0000313" key="7">
    <source>
        <dbReference type="Proteomes" id="UP000231409"/>
    </source>
</evidence>
<dbReference type="GO" id="GO:0045892">
    <property type="term" value="P:negative regulation of DNA-templated transcription"/>
    <property type="evidence" value="ECO:0007669"/>
    <property type="project" value="TreeGrafter"/>
</dbReference>
<dbReference type="InterPro" id="IPR005471">
    <property type="entry name" value="Tscrpt_reg_IclR_N"/>
</dbReference>
<keyword evidence="7" id="KW-1185">Reference proteome</keyword>
<feature type="domain" description="HTH iclR-type" evidence="4">
    <location>
        <begin position="13"/>
        <end position="73"/>
    </location>
</feature>
<dbReference type="PANTHER" id="PTHR30136">
    <property type="entry name" value="HELIX-TURN-HELIX TRANSCRIPTIONAL REGULATOR, ICLR FAMILY"/>
    <property type="match status" value="1"/>
</dbReference>
<dbReference type="PROSITE" id="PS51078">
    <property type="entry name" value="ICLR_ED"/>
    <property type="match status" value="1"/>
</dbReference>
<evidence type="ECO:0000256" key="3">
    <source>
        <dbReference type="ARBA" id="ARBA00023163"/>
    </source>
</evidence>
<evidence type="ECO:0000256" key="2">
    <source>
        <dbReference type="ARBA" id="ARBA00023125"/>
    </source>
</evidence>
<dbReference type="InterPro" id="IPR050707">
    <property type="entry name" value="HTH_MetabolicPath_Reg"/>
</dbReference>
<evidence type="ECO:0000259" key="4">
    <source>
        <dbReference type="PROSITE" id="PS51077"/>
    </source>
</evidence>
<dbReference type="Proteomes" id="UP000231409">
    <property type="component" value="Unassembled WGS sequence"/>
</dbReference>
<keyword evidence="1" id="KW-0805">Transcription regulation</keyword>
<dbReference type="PROSITE" id="PS51077">
    <property type="entry name" value="HTH_ICLR"/>
    <property type="match status" value="1"/>
</dbReference>
<dbReference type="SUPFAM" id="SSF55781">
    <property type="entry name" value="GAF domain-like"/>
    <property type="match status" value="1"/>
</dbReference>
<evidence type="ECO:0000313" key="6">
    <source>
        <dbReference type="EMBL" id="PHQ14511.1"/>
    </source>
</evidence>
<sequence>MSTHKAKEQSLMVHSFIRGLEVIKTFGEGSAKLSLSEVASRAAISRASARRLLHTLCDQGYARTDGKQFWLTPRILELGFSYLSSMEIWSFAQTHMEELVQRVHESCSIAVLDGYDIYYVMRVPTRKLLKSTLNIGSSLPAHVVSLGRIQLAGLSDEELDHFLDTANIEQYTRFTVTDKEELRRIIREDGAKGWSVVDRELEEGMCGISVPIRNRHGKTIAAINITLPPSKAAEPGMLDYLREQLGETATQIHEELIRQR</sequence>
<dbReference type="InterPro" id="IPR036390">
    <property type="entry name" value="WH_DNA-bd_sf"/>
</dbReference>
<evidence type="ECO:0000259" key="5">
    <source>
        <dbReference type="PROSITE" id="PS51078"/>
    </source>
</evidence>
<organism evidence="6 7">
    <name type="scientific">Marinobacter profundi</name>
    <dbReference type="NCBI Taxonomy" id="2666256"/>
    <lineage>
        <taxon>Bacteria</taxon>
        <taxon>Pseudomonadati</taxon>
        <taxon>Pseudomonadota</taxon>
        <taxon>Gammaproteobacteria</taxon>
        <taxon>Pseudomonadales</taxon>
        <taxon>Marinobacteraceae</taxon>
        <taxon>Marinobacter</taxon>
    </lineage>
</organism>
<feature type="domain" description="IclR-ED" evidence="5">
    <location>
        <begin position="74"/>
        <end position="258"/>
    </location>
</feature>
<dbReference type="Pfam" id="PF09339">
    <property type="entry name" value="HTH_IclR"/>
    <property type="match status" value="1"/>
</dbReference>
<comment type="caution">
    <text evidence="6">The sequence shown here is derived from an EMBL/GenBank/DDBJ whole genome shotgun (WGS) entry which is preliminary data.</text>
</comment>
<dbReference type="InterPro" id="IPR014757">
    <property type="entry name" value="Tscrpt_reg_IclR_C"/>
</dbReference>